<keyword evidence="10" id="KW-1185">Reference proteome</keyword>
<reference evidence="9 10" key="1">
    <citation type="submission" date="2019-03" db="EMBL/GenBank/DDBJ databases">
        <title>Genomic Encyclopedia of Type Strains, Phase IV (KMG-IV): sequencing the most valuable type-strain genomes for metagenomic binning, comparative biology and taxonomic classification.</title>
        <authorList>
            <person name="Goeker M."/>
        </authorList>
    </citation>
    <scope>NUCLEOTIDE SEQUENCE [LARGE SCALE GENOMIC DNA]</scope>
    <source>
        <strain evidence="9 10">DSM 25287</strain>
    </source>
</reference>
<dbReference type="AlphaFoldDB" id="A0A4R2L7J4"/>
<proteinExistence type="inferred from homology"/>
<dbReference type="Proteomes" id="UP000295765">
    <property type="component" value="Unassembled WGS sequence"/>
</dbReference>
<feature type="transmembrane region" description="Helical" evidence="7">
    <location>
        <begin position="254"/>
        <end position="277"/>
    </location>
</feature>
<dbReference type="RefSeq" id="WP_132541984.1">
    <property type="nucleotide sequence ID" value="NZ_SLWY01000009.1"/>
</dbReference>
<evidence type="ECO:0000259" key="8">
    <source>
        <dbReference type="PROSITE" id="PS50928"/>
    </source>
</evidence>
<feature type="domain" description="ABC transmembrane type-1" evidence="8">
    <location>
        <begin position="88"/>
        <end position="277"/>
    </location>
</feature>
<evidence type="ECO:0000313" key="10">
    <source>
        <dbReference type="Proteomes" id="UP000295765"/>
    </source>
</evidence>
<dbReference type="GO" id="GO:0005886">
    <property type="term" value="C:plasma membrane"/>
    <property type="evidence" value="ECO:0007669"/>
    <property type="project" value="UniProtKB-SubCell"/>
</dbReference>
<accession>A0A4R2L7J4</accession>
<dbReference type="Gene3D" id="1.10.3720.10">
    <property type="entry name" value="MetI-like"/>
    <property type="match status" value="1"/>
</dbReference>
<dbReference type="PANTHER" id="PTHR43744">
    <property type="entry name" value="ABC TRANSPORTER PERMEASE PROTEIN MG189-RELATED-RELATED"/>
    <property type="match status" value="1"/>
</dbReference>
<feature type="transmembrane region" description="Helical" evidence="7">
    <location>
        <begin position="156"/>
        <end position="177"/>
    </location>
</feature>
<protein>
    <submittedName>
        <fullName evidence="9">Carbohydrate ABC transporter membrane protein 2 (CUT1 family)</fullName>
    </submittedName>
</protein>
<dbReference type="EMBL" id="SLWY01000009">
    <property type="protein sequence ID" value="TCO81290.1"/>
    <property type="molecule type" value="Genomic_DNA"/>
</dbReference>
<evidence type="ECO:0000256" key="7">
    <source>
        <dbReference type="RuleBase" id="RU363032"/>
    </source>
</evidence>
<dbReference type="SUPFAM" id="SSF161098">
    <property type="entry name" value="MetI-like"/>
    <property type="match status" value="1"/>
</dbReference>
<keyword evidence="5 7" id="KW-1133">Transmembrane helix</keyword>
<feature type="transmembrane region" description="Helical" evidence="7">
    <location>
        <begin position="20"/>
        <end position="43"/>
    </location>
</feature>
<dbReference type="InterPro" id="IPR000515">
    <property type="entry name" value="MetI-like"/>
</dbReference>
<dbReference type="InterPro" id="IPR035906">
    <property type="entry name" value="MetI-like_sf"/>
</dbReference>
<sequence>MSASTLLQKFGWRRLSRLEIVQLVSLTIIAIVVVSPLIILVVASLKPDRFAILADMGSMRAFWVDDPTLNNYREILSFDGALPFGRYLVNSVFILLTTVTGGLLINSMAAFVLAWGQMRGRAVILSVLIALYIIPQESIVMPLLVLVNKLGMSDGFSAQILPWMASPIYIFLFYQFFKQVPKDIVEAARMDGASLFRIYWSIFVPLSLPVMATVTILLGIDMWNQYLWPMLVTQSDYARPISVAIAGFFGQDTVFWNTAMAASVLMMVPVLVFYLFFQKWFMNSFAGAVKG</sequence>
<dbReference type="PROSITE" id="PS50928">
    <property type="entry name" value="ABC_TM1"/>
    <property type="match status" value="1"/>
</dbReference>
<comment type="caution">
    <text evidence="9">The sequence shown here is derived from an EMBL/GenBank/DDBJ whole genome shotgun (WGS) entry which is preliminary data.</text>
</comment>
<organism evidence="9 10">
    <name type="scientific">Plasticicumulans lactativorans</name>
    <dbReference type="NCBI Taxonomy" id="1133106"/>
    <lineage>
        <taxon>Bacteria</taxon>
        <taxon>Pseudomonadati</taxon>
        <taxon>Pseudomonadota</taxon>
        <taxon>Gammaproteobacteria</taxon>
        <taxon>Candidatus Competibacteraceae</taxon>
        <taxon>Plasticicumulans</taxon>
    </lineage>
</organism>
<evidence type="ECO:0000256" key="3">
    <source>
        <dbReference type="ARBA" id="ARBA00022475"/>
    </source>
</evidence>
<evidence type="ECO:0000256" key="1">
    <source>
        <dbReference type="ARBA" id="ARBA00004651"/>
    </source>
</evidence>
<dbReference type="Pfam" id="PF00528">
    <property type="entry name" value="BPD_transp_1"/>
    <property type="match status" value="1"/>
</dbReference>
<comment type="subcellular location">
    <subcellularLocation>
        <location evidence="1 7">Cell membrane</location>
        <topology evidence="1 7">Multi-pass membrane protein</topology>
    </subcellularLocation>
</comment>
<comment type="similarity">
    <text evidence="7">Belongs to the binding-protein-dependent transport system permease family.</text>
</comment>
<evidence type="ECO:0000256" key="6">
    <source>
        <dbReference type="ARBA" id="ARBA00023136"/>
    </source>
</evidence>
<evidence type="ECO:0000313" key="9">
    <source>
        <dbReference type="EMBL" id="TCO81290.1"/>
    </source>
</evidence>
<gene>
    <name evidence="9" type="ORF">EV699_109132</name>
</gene>
<keyword evidence="3" id="KW-1003">Cell membrane</keyword>
<evidence type="ECO:0000256" key="2">
    <source>
        <dbReference type="ARBA" id="ARBA00022448"/>
    </source>
</evidence>
<feature type="transmembrane region" description="Helical" evidence="7">
    <location>
        <begin position="198"/>
        <end position="220"/>
    </location>
</feature>
<keyword evidence="6 7" id="KW-0472">Membrane</keyword>
<dbReference type="OrthoDB" id="9815445at2"/>
<name>A0A4R2L7J4_9GAMM</name>
<dbReference type="PANTHER" id="PTHR43744:SF12">
    <property type="entry name" value="ABC TRANSPORTER PERMEASE PROTEIN MG189-RELATED"/>
    <property type="match status" value="1"/>
</dbReference>
<feature type="transmembrane region" description="Helical" evidence="7">
    <location>
        <begin position="122"/>
        <end position="144"/>
    </location>
</feature>
<keyword evidence="4 7" id="KW-0812">Transmembrane</keyword>
<dbReference type="CDD" id="cd06261">
    <property type="entry name" value="TM_PBP2"/>
    <property type="match status" value="1"/>
</dbReference>
<feature type="transmembrane region" description="Helical" evidence="7">
    <location>
        <begin position="92"/>
        <end position="115"/>
    </location>
</feature>
<evidence type="ECO:0000256" key="4">
    <source>
        <dbReference type="ARBA" id="ARBA00022692"/>
    </source>
</evidence>
<keyword evidence="2 7" id="KW-0813">Transport</keyword>
<dbReference type="GO" id="GO:0055085">
    <property type="term" value="P:transmembrane transport"/>
    <property type="evidence" value="ECO:0007669"/>
    <property type="project" value="InterPro"/>
</dbReference>
<evidence type="ECO:0000256" key="5">
    <source>
        <dbReference type="ARBA" id="ARBA00022989"/>
    </source>
</evidence>